<protein>
    <submittedName>
        <fullName evidence="1">Uncharacterized protein</fullName>
    </submittedName>
</protein>
<name>V5IN91_NEUCR</name>
<gene>
    <name evidence="1" type="ORF">NCU17016</name>
</gene>
<dbReference type="AlphaFoldDB" id="V5IN91"/>
<evidence type="ECO:0000313" key="2">
    <source>
        <dbReference type="Proteomes" id="UP000001805"/>
    </source>
</evidence>
<dbReference type="KEGG" id="ncr:NCU17016"/>
<accession>V5IN91</accession>
<organism evidence="1 2">
    <name type="scientific">Neurospora crassa (strain ATCC 24698 / 74-OR23-1A / CBS 708.71 / DSM 1257 / FGSC 987)</name>
    <dbReference type="NCBI Taxonomy" id="367110"/>
    <lineage>
        <taxon>Eukaryota</taxon>
        <taxon>Fungi</taxon>
        <taxon>Dikarya</taxon>
        <taxon>Ascomycota</taxon>
        <taxon>Pezizomycotina</taxon>
        <taxon>Sordariomycetes</taxon>
        <taxon>Sordariomycetidae</taxon>
        <taxon>Sordariales</taxon>
        <taxon>Sordariaceae</taxon>
        <taxon>Neurospora</taxon>
    </lineage>
</organism>
<dbReference type="InParanoid" id="V5IN91"/>
<dbReference type="RefSeq" id="XP_011394841.1">
    <property type="nucleotide sequence ID" value="XM_011396539.1"/>
</dbReference>
<dbReference type="PROSITE" id="PS51257">
    <property type="entry name" value="PROKAR_LIPOPROTEIN"/>
    <property type="match status" value="1"/>
</dbReference>
<dbReference type="EMBL" id="CM002240">
    <property type="protein sequence ID" value="ESA42614.1"/>
    <property type="molecule type" value="Genomic_DNA"/>
</dbReference>
<dbReference type="GeneID" id="23569759"/>
<keyword evidence="2" id="KW-1185">Reference proteome</keyword>
<dbReference type="Proteomes" id="UP000001805">
    <property type="component" value="Chromosome 2, Linkage Group V"/>
</dbReference>
<evidence type="ECO:0000313" key="1">
    <source>
        <dbReference type="EMBL" id="ESA42614.1"/>
    </source>
</evidence>
<proteinExistence type="predicted"/>
<reference evidence="1 2" key="1">
    <citation type="journal article" date="2003" name="Nature">
        <title>The genome sequence of the filamentous fungus Neurospora crassa.</title>
        <authorList>
            <person name="Galagan J.E."/>
            <person name="Calvo S.E."/>
            <person name="Borkovich K.A."/>
            <person name="Selker E.U."/>
            <person name="Read N.D."/>
            <person name="Jaffe D."/>
            <person name="FitzHugh W."/>
            <person name="Ma L.J."/>
            <person name="Smirnov S."/>
            <person name="Purcell S."/>
            <person name="Rehman B."/>
            <person name="Elkins T."/>
            <person name="Engels R."/>
            <person name="Wang S."/>
            <person name="Nielsen C.B."/>
            <person name="Butler J."/>
            <person name="Endrizzi M."/>
            <person name="Qui D."/>
            <person name="Ianakiev P."/>
            <person name="Bell-Pedersen D."/>
            <person name="Nelson M.A."/>
            <person name="Werner-Washburne M."/>
            <person name="Selitrennikoff C.P."/>
            <person name="Kinsey J.A."/>
            <person name="Braun E.L."/>
            <person name="Zelter A."/>
            <person name="Schulte U."/>
            <person name="Kothe G.O."/>
            <person name="Jedd G."/>
            <person name="Mewes W."/>
            <person name="Staben C."/>
            <person name="Marcotte E."/>
            <person name="Greenberg D."/>
            <person name="Roy A."/>
            <person name="Foley K."/>
            <person name="Naylor J."/>
            <person name="Stange-Thomann N."/>
            <person name="Barrett R."/>
            <person name="Gnerre S."/>
            <person name="Kamal M."/>
            <person name="Kamvysselis M."/>
            <person name="Mauceli E."/>
            <person name="Bielke C."/>
            <person name="Rudd S."/>
            <person name="Frishman D."/>
            <person name="Krystofova S."/>
            <person name="Rasmussen C."/>
            <person name="Metzenberg R.L."/>
            <person name="Perkins D.D."/>
            <person name="Kroken S."/>
            <person name="Cogoni C."/>
            <person name="Macino G."/>
            <person name="Catcheside D."/>
            <person name="Li W."/>
            <person name="Pratt R.J."/>
            <person name="Osmani S.A."/>
            <person name="DeSouza C.P."/>
            <person name="Glass L."/>
            <person name="Orbach M.J."/>
            <person name="Berglund J.A."/>
            <person name="Voelker R."/>
            <person name="Yarden O."/>
            <person name="Plamann M."/>
            <person name="Seiler S."/>
            <person name="Dunlap J."/>
            <person name="Radford A."/>
            <person name="Aramayo R."/>
            <person name="Natvig D.O."/>
            <person name="Alex L.A."/>
            <person name="Mannhaupt G."/>
            <person name="Ebbole D.J."/>
            <person name="Freitag M."/>
            <person name="Paulsen I."/>
            <person name="Sachs M.S."/>
            <person name="Lander E.S."/>
            <person name="Nusbaum C."/>
            <person name="Birren B."/>
        </authorList>
    </citation>
    <scope>NUCLEOTIDE SEQUENCE [LARGE SCALE GENOMIC DNA]</scope>
    <source>
        <strain evidence="2">ATCC 24698 / 74-OR23-1A / CBS 708.71 / DSM 1257 / FGSC 987</strain>
    </source>
</reference>
<sequence>MYFTFRLNYCAWLSVMGCPRRMQSSWDICSTLDGLIYLSCWRNPRIRPCSPPKPSESADARAGCLTLQGIWRELQVLALTNMYGWATDSVQAPWCGRPQSLPLVGIILMDERGLKCLDMSTSGV</sequence>
<dbReference type="VEuPathDB" id="FungiDB:NCU17016"/>